<dbReference type="Gene3D" id="3.40.50.300">
    <property type="entry name" value="P-loop containing nucleotide triphosphate hydrolases"/>
    <property type="match status" value="2"/>
</dbReference>
<dbReference type="InterPro" id="IPR027417">
    <property type="entry name" value="P-loop_NTPase"/>
</dbReference>
<feature type="region of interest" description="Disordered" evidence="1">
    <location>
        <begin position="939"/>
        <end position="1051"/>
    </location>
</feature>
<evidence type="ECO:0000313" key="3">
    <source>
        <dbReference type="Proteomes" id="UP000190857"/>
    </source>
</evidence>
<feature type="compositionally biased region" description="Gly residues" evidence="1">
    <location>
        <begin position="904"/>
        <end position="913"/>
    </location>
</feature>
<dbReference type="SUPFAM" id="SSF52540">
    <property type="entry name" value="P-loop containing nucleoside triphosphate hydrolases"/>
    <property type="match status" value="2"/>
</dbReference>
<dbReference type="EMBL" id="FUZP01000001">
    <property type="protein sequence ID" value="SKC43515.1"/>
    <property type="molecule type" value="Genomic_DNA"/>
</dbReference>
<feature type="compositionally biased region" description="Polar residues" evidence="1">
    <location>
        <begin position="1033"/>
        <end position="1043"/>
    </location>
</feature>
<evidence type="ECO:0000313" key="2">
    <source>
        <dbReference type="EMBL" id="SKC43515.1"/>
    </source>
</evidence>
<feature type="compositionally biased region" description="Low complexity" evidence="1">
    <location>
        <begin position="979"/>
        <end position="1007"/>
    </location>
</feature>
<sequence>MWRLDRKLEADGLSEVSADAKRGGGLTATSPGGLSAGSPDYPVGNVADEQRRLWREQLAQVGGRSPLLHFVDAPRTRIELSSTHPGGLPQFISGKSTLLSNLIRDDLALRRAKSAAEVIAAKGVELRTVRGIDSIHLAVGLAEWRRDGEEYSAPVLLRPLAIRRYGRDFELKLTGSTVLNPELARALKEQFGITLDAAAFEALATTNGVFKPQPVIDRLRGLTTHLDWFSVQPRLVVSSFADVGTALARDADDLDHPILDALAGNPGARRLVEGLFSPVDAVGQDDRPPSTDTLLLDADTEQENVIAQITNGHSIVVQTLPGTGGTQTVVNAIGSLVSQHKRVLVVSARRSSLDGIRHRFQKVGLPGLTVHPRSIRRDLIQAITRNEKAVAPRVADVDDALVRLRKVLLDYRGALGHTNPALGVSVLDALEALTRLGNLAEPPGTTARLDLISLEKLATGRAEVAQKLAHAAALGEFQYGPGDSPWYGASFSSTRDAKATHELAKNLHRAELPRLLERGYELIGQTRMRPFDSIEELGTYLRLLLDIRETLDKFQPAVFDRSLGELIAATSSRRDAPAMTSANRRRLKKLAREYVRPGVHIADLNESLRNIQQQRTLWQRYVAAGVTPEVPLGIADVQVAYQRVVEDLARLDVPLKRADGNDRLKTLPIKSLVRLMSGLAADSEVMENLQERTALIQELREKGLNPLITDLSVRHVPESRVADELELAWWQSVLEHVLATDRALLGANTSVIDRLEGDFRLVDEAHASASGALLASLLSDNWKIGLVDWNDEANALRRLLKQERVTPTMLEQQAPHLSRVLAPVWMVSPYEVSQIPSSVRFDTVFLVDAGATTLAENAAAIRRARQVIAVGDPVTQSPTPFEIAVTDGQGALGAFGVGRPSTGSGSGSAGASGAGSTASDSSAPAKTGAAAAFGAFGSVRRDPLTGAPDAARVDPNPMPVTAPANAARADAIRTEERLSGGSATAGRAAGSTGTSADSGAPASGTTADAGSTSNADATTDASGVADGAGSATPASNAGSTGPSSAPEAPRFDAANRAPEAPRPVAVSSSTVPNTIVTGTGADAASASAPGRSIGVMADALHPESALAKLSGLLPTLTLTRSYRAGGEDLAQLVNHRFYGGEIESLPWAGSFLGHGSLTLDYVPRGHGMPDPETGGVESVDAEVERVVNLVLEHATERPRESLMVITASDKHAVRVHQAVLSAFAKRSDIAGFILKERAEPFTVLTLEQSVAESRDRVIFSLGYGVTPHGRVLSNFGALGRPGGDRLLAVGMTRARRSMVIVSCIRPEDLDADRMQHGIAALAEILREPDIHRPAPPVTDGAEPMLLDLAERLYRNGLQVEIGYRGKLALVASYGNKAVAIESDPEVAADSLRESLRLRPDVLRRLGWHYLRVHSFDLFSDPEGVARKVMSMLGAVSEPDASNPDDLATGPIAVVSSGRH</sequence>
<protein>
    <submittedName>
        <fullName evidence="2">Uncharacterized protein</fullName>
    </submittedName>
</protein>
<name>A0A1T5IWI4_9MICO</name>
<feature type="compositionally biased region" description="Low complexity" evidence="1">
    <location>
        <begin position="1015"/>
        <end position="1032"/>
    </location>
</feature>
<evidence type="ECO:0000256" key="1">
    <source>
        <dbReference type="SAM" id="MobiDB-lite"/>
    </source>
</evidence>
<feature type="compositionally biased region" description="Low complexity" evidence="1">
    <location>
        <begin position="914"/>
        <end position="924"/>
    </location>
</feature>
<dbReference type="RefSeq" id="WP_407668726.1">
    <property type="nucleotide sequence ID" value="NZ_FUZP01000001.1"/>
</dbReference>
<dbReference type="STRING" id="123320.SAMN06309945_0927"/>
<proteinExistence type="predicted"/>
<keyword evidence="3" id="KW-1185">Reference proteome</keyword>
<organism evidence="2 3">
    <name type="scientific">Okibacterium fritillariae</name>
    <dbReference type="NCBI Taxonomy" id="123320"/>
    <lineage>
        <taxon>Bacteria</taxon>
        <taxon>Bacillati</taxon>
        <taxon>Actinomycetota</taxon>
        <taxon>Actinomycetes</taxon>
        <taxon>Micrococcales</taxon>
        <taxon>Microbacteriaceae</taxon>
        <taxon>Okibacterium</taxon>
    </lineage>
</organism>
<dbReference type="Proteomes" id="UP000190857">
    <property type="component" value="Unassembled WGS sequence"/>
</dbReference>
<gene>
    <name evidence="2" type="ORF">SAMN06309945_0927</name>
</gene>
<feature type="region of interest" description="Disordered" evidence="1">
    <location>
        <begin position="895"/>
        <end position="924"/>
    </location>
</feature>
<accession>A0A1T5IWI4</accession>
<reference evidence="2 3" key="1">
    <citation type="submission" date="2017-02" db="EMBL/GenBank/DDBJ databases">
        <authorList>
            <person name="Peterson S.W."/>
        </authorList>
    </citation>
    <scope>NUCLEOTIDE SEQUENCE [LARGE SCALE GENOMIC DNA]</scope>
    <source>
        <strain evidence="2 3">VKM Ac-2059</strain>
    </source>
</reference>
<feature type="region of interest" description="Disordered" evidence="1">
    <location>
        <begin position="20"/>
        <end position="42"/>
    </location>
</feature>